<dbReference type="GO" id="GO:0000155">
    <property type="term" value="F:phosphorelay sensor kinase activity"/>
    <property type="evidence" value="ECO:0007669"/>
    <property type="project" value="InterPro"/>
</dbReference>
<dbReference type="SUPFAM" id="SSF55874">
    <property type="entry name" value="ATPase domain of HSP90 chaperone/DNA topoisomerase II/histidine kinase"/>
    <property type="match status" value="1"/>
</dbReference>
<dbReference type="Pfam" id="PF02518">
    <property type="entry name" value="HATPase_c"/>
    <property type="match status" value="1"/>
</dbReference>
<dbReference type="Gene3D" id="3.30.450.20">
    <property type="entry name" value="PAS domain"/>
    <property type="match status" value="3"/>
</dbReference>
<dbReference type="SMART" id="SM00448">
    <property type="entry name" value="REC"/>
    <property type="match status" value="2"/>
</dbReference>
<organism evidence="20 21">
    <name type="scientific">Pedobacter nyackensis</name>
    <dbReference type="NCBI Taxonomy" id="475255"/>
    <lineage>
        <taxon>Bacteria</taxon>
        <taxon>Pseudomonadati</taxon>
        <taxon>Bacteroidota</taxon>
        <taxon>Sphingobacteriia</taxon>
        <taxon>Sphingobacteriales</taxon>
        <taxon>Sphingobacteriaceae</taxon>
        <taxon>Pedobacter</taxon>
    </lineage>
</organism>
<dbReference type="InterPro" id="IPR003661">
    <property type="entry name" value="HisK_dim/P_dom"/>
</dbReference>
<keyword evidence="12" id="KW-0902">Two-component regulatory system</keyword>
<gene>
    <name evidence="20" type="ORF">SAMN04488101_115116</name>
</gene>
<dbReference type="InterPro" id="IPR036641">
    <property type="entry name" value="HPT_dom_sf"/>
</dbReference>
<dbReference type="InterPro" id="IPR029016">
    <property type="entry name" value="GAF-like_dom_sf"/>
</dbReference>
<dbReference type="EMBL" id="FWYB01000015">
    <property type="protein sequence ID" value="SMD12869.1"/>
    <property type="molecule type" value="Genomic_DNA"/>
</dbReference>
<dbReference type="PROSITE" id="PS50109">
    <property type="entry name" value="HIS_KIN"/>
    <property type="match status" value="1"/>
</dbReference>
<evidence type="ECO:0000256" key="8">
    <source>
        <dbReference type="ARBA" id="ARBA00022741"/>
    </source>
</evidence>
<evidence type="ECO:0000256" key="9">
    <source>
        <dbReference type="ARBA" id="ARBA00022777"/>
    </source>
</evidence>
<dbReference type="STRING" id="475255.SAMN04488101_115116"/>
<dbReference type="GO" id="GO:0005524">
    <property type="term" value="F:ATP binding"/>
    <property type="evidence" value="ECO:0007669"/>
    <property type="project" value="UniProtKB-KW"/>
</dbReference>
<feature type="modified residue" description="4-aspartylphosphate" evidence="16">
    <location>
        <position position="997"/>
    </location>
</feature>
<dbReference type="Gene3D" id="3.30.450.40">
    <property type="match status" value="1"/>
</dbReference>
<dbReference type="SMART" id="SM00388">
    <property type="entry name" value="HisKA"/>
    <property type="match status" value="1"/>
</dbReference>
<dbReference type="SUPFAM" id="SSF55781">
    <property type="entry name" value="GAF domain-like"/>
    <property type="match status" value="1"/>
</dbReference>
<keyword evidence="5 16" id="KW-0597">Phosphoprotein</keyword>
<keyword evidence="21" id="KW-1185">Reference proteome</keyword>
<dbReference type="SUPFAM" id="SSF47384">
    <property type="entry name" value="Homodimeric domain of signal transducing histidine kinase"/>
    <property type="match status" value="1"/>
</dbReference>
<keyword evidence="13" id="KW-0472">Membrane</keyword>
<dbReference type="CDD" id="cd16922">
    <property type="entry name" value="HATPase_EvgS-ArcB-TorS-like"/>
    <property type="match status" value="1"/>
</dbReference>
<dbReference type="Pfam" id="PF08447">
    <property type="entry name" value="PAS_3"/>
    <property type="match status" value="1"/>
</dbReference>
<dbReference type="CDD" id="cd00082">
    <property type="entry name" value="HisKA"/>
    <property type="match status" value="1"/>
</dbReference>
<evidence type="ECO:0000256" key="14">
    <source>
        <dbReference type="ARBA" id="ARBA00064003"/>
    </source>
</evidence>
<keyword evidence="8" id="KW-0547">Nucleotide-binding</keyword>
<evidence type="ECO:0000256" key="4">
    <source>
        <dbReference type="ARBA" id="ARBA00022475"/>
    </source>
</evidence>
<comment type="catalytic activity">
    <reaction evidence="1">
        <text>ATP + protein L-histidine = ADP + protein N-phospho-L-histidine.</text>
        <dbReference type="EC" id="2.7.13.3"/>
    </reaction>
</comment>
<feature type="domain" description="PAS" evidence="19">
    <location>
        <begin position="177"/>
        <end position="248"/>
    </location>
</feature>
<evidence type="ECO:0000313" key="20">
    <source>
        <dbReference type="EMBL" id="SMD12869.1"/>
    </source>
</evidence>
<evidence type="ECO:0000259" key="18">
    <source>
        <dbReference type="PROSITE" id="PS50110"/>
    </source>
</evidence>
<dbReference type="InterPro" id="IPR000014">
    <property type="entry name" value="PAS"/>
</dbReference>
<feature type="domain" description="Response regulatory" evidence="18">
    <location>
        <begin position="805"/>
        <end position="924"/>
    </location>
</feature>
<dbReference type="Pfam" id="PF00512">
    <property type="entry name" value="HisKA"/>
    <property type="match status" value="1"/>
</dbReference>
<keyword evidence="9" id="KW-0418">Kinase</keyword>
<dbReference type="Proteomes" id="UP000192678">
    <property type="component" value="Unassembled WGS sequence"/>
</dbReference>
<dbReference type="NCBIfam" id="TIGR00229">
    <property type="entry name" value="sensory_box"/>
    <property type="match status" value="2"/>
</dbReference>
<keyword evidence="11" id="KW-1133">Transmembrane helix</keyword>
<feature type="domain" description="Histidine kinase" evidence="17">
    <location>
        <begin position="567"/>
        <end position="789"/>
    </location>
</feature>
<evidence type="ECO:0000256" key="10">
    <source>
        <dbReference type="ARBA" id="ARBA00022840"/>
    </source>
</evidence>
<dbReference type="PANTHER" id="PTHR45339">
    <property type="entry name" value="HYBRID SIGNAL TRANSDUCTION HISTIDINE KINASE J"/>
    <property type="match status" value="1"/>
</dbReference>
<dbReference type="AlphaFoldDB" id="A0A1W2ET47"/>
<dbReference type="Pfam" id="PF13426">
    <property type="entry name" value="PAS_9"/>
    <property type="match status" value="1"/>
</dbReference>
<dbReference type="Pfam" id="PF00072">
    <property type="entry name" value="Response_reg"/>
    <property type="match status" value="2"/>
</dbReference>
<evidence type="ECO:0000256" key="12">
    <source>
        <dbReference type="ARBA" id="ARBA00023012"/>
    </source>
</evidence>
<proteinExistence type="predicted"/>
<keyword evidence="10" id="KW-0067">ATP-binding</keyword>
<evidence type="ECO:0000256" key="3">
    <source>
        <dbReference type="ARBA" id="ARBA00012438"/>
    </source>
</evidence>
<dbReference type="InterPro" id="IPR013655">
    <property type="entry name" value="PAS_fold_3"/>
</dbReference>
<evidence type="ECO:0000256" key="15">
    <source>
        <dbReference type="ARBA" id="ARBA00068150"/>
    </source>
</evidence>
<evidence type="ECO:0000256" key="1">
    <source>
        <dbReference type="ARBA" id="ARBA00000085"/>
    </source>
</evidence>
<feature type="domain" description="PAS" evidence="19">
    <location>
        <begin position="299"/>
        <end position="374"/>
    </location>
</feature>
<dbReference type="Gene3D" id="1.10.287.130">
    <property type="match status" value="1"/>
</dbReference>
<dbReference type="PRINTS" id="PR00344">
    <property type="entry name" value="BCTRLSENSOR"/>
</dbReference>
<dbReference type="FunFam" id="3.30.565.10:FF:000010">
    <property type="entry name" value="Sensor histidine kinase RcsC"/>
    <property type="match status" value="1"/>
</dbReference>
<comment type="subcellular location">
    <subcellularLocation>
        <location evidence="2">Cell membrane</location>
        <topology evidence="2">Multi-pass membrane protein</topology>
    </subcellularLocation>
</comment>
<evidence type="ECO:0000256" key="16">
    <source>
        <dbReference type="PROSITE-ProRule" id="PRU00169"/>
    </source>
</evidence>
<dbReference type="PROSITE" id="PS50112">
    <property type="entry name" value="PAS"/>
    <property type="match status" value="2"/>
</dbReference>
<reference evidence="20 21" key="1">
    <citation type="submission" date="2017-04" db="EMBL/GenBank/DDBJ databases">
        <authorList>
            <person name="Afonso C.L."/>
            <person name="Miller P.J."/>
            <person name="Scott M.A."/>
            <person name="Spackman E."/>
            <person name="Goraichik I."/>
            <person name="Dimitrov K.M."/>
            <person name="Suarez D.L."/>
            <person name="Swayne D.E."/>
        </authorList>
    </citation>
    <scope>NUCLEOTIDE SEQUENCE [LARGE SCALE GENOMIC DNA]</scope>
    <source>
        <strain evidence="20 21">DSM 19625</strain>
    </source>
</reference>
<evidence type="ECO:0000256" key="2">
    <source>
        <dbReference type="ARBA" id="ARBA00004651"/>
    </source>
</evidence>
<evidence type="ECO:0000256" key="11">
    <source>
        <dbReference type="ARBA" id="ARBA00022989"/>
    </source>
</evidence>
<dbReference type="InterPro" id="IPR036097">
    <property type="entry name" value="HisK_dim/P_sf"/>
</dbReference>
<dbReference type="InterPro" id="IPR036890">
    <property type="entry name" value="HATPase_C_sf"/>
</dbReference>
<dbReference type="GO" id="GO:0006355">
    <property type="term" value="P:regulation of DNA-templated transcription"/>
    <property type="evidence" value="ECO:0007669"/>
    <property type="project" value="InterPro"/>
</dbReference>
<comment type="subunit">
    <text evidence="14">At low DSF concentrations, interacts with RpfF.</text>
</comment>
<accession>A0A1W2ET47</accession>
<evidence type="ECO:0000256" key="7">
    <source>
        <dbReference type="ARBA" id="ARBA00022692"/>
    </source>
</evidence>
<dbReference type="CDD" id="cd00130">
    <property type="entry name" value="PAS"/>
    <property type="match status" value="2"/>
</dbReference>
<dbReference type="InterPro" id="IPR011006">
    <property type="entry name" value="CheY-like_superfamily"/>
</dbReference>
<keyword evidence="6" id="KW-0808">Transferase</keyword>
<dbReference type="PANTHER" id="PTHR45339:SF1">
    <property type="entry name" value="HYBRID SIGNAL TRANSDUCTION HISTIDINE KINASE J"/>
    <property type="match status" value="1"/>
</dbReference>
<evidence type="ECO:0000313" key="21">
    <source>
        <dbReference type="Proteomes" id="UP000192678"/>
    </source>
</evidence>
<dbReference type="SUPFAM" id="SSF55785">
    <property type="entry name" value="PYP-like sensor domain (PAS domain)"/>
    <property type="match status" value="3"/>
</dbReference>
<sequence>MLKQFIGSHFHMKYTPLPENEKERLKVLHNSQVFDAVYEAHFERITELTSSICETGFAFITLLDQNKQWYRSNKFLTTEEIPIENDFYQQTIKGSGILEVLNASNDNSFKPDRNHQYIKIIYYAGIPLIDSSGVTIGTLSVFDTKPGKELTLKQKKLMELLSQEVISLVNEVKTKKELSHFQKLYKLSNDLICEADTNGSLKRINPAFTTLLGWSDEDLLNNSFYNFIHPYDLQPTNDEFKKLALSKGSVAFINRLKTKKGEYRTLQWNAISETDSHKILAIGRDITKEKNLQQKILHNESKLKSLVENVRGFMFTHDLSGNFLFINNNGIQHLGFTKTEMQSMNLIDLIPQVYHTSFNEYLQKIKLKGKAEGLMTTRDKKGNHNVWIYNNTLDNTTANKPYVICNAIDITETHNFIRDLKNRNKKLNQANNIARLGTWELDLSAQKLIWSDITREIFEVDAYFEPNPETELSFYKSGKSRDSRFNALNAAVLHGNNWNLELELTTAKGNNIFIRSIGIPEIHEGRCTKIIGTVQDITKIKEMEASLISAKEDAEHANKAKSEFLANMSHEIRTPLNGIIGFTDLLIKTQLNETQQQYLSIVAQSGNALLNTINDILDFSKIEAGKLEMNRSKFSLYEMAAESADVIKYQVQSKGLEMLLNISTDLPKYIWADELRLKQILINLLGNAVKFTEKGEIELKVEALTNPELQEIKFRFSVRDTGIGINPDKKLKIFDAFSQEDASTTKRYGGTGLGLTISNKLLGLMNSKLQVESTRGKGSTFYFEILLQSESGEHANIQNIDAIKRVLIVDDNTNNRLIINKMLSLKQINSVEAKNGAEAIKLISNGERFDVILMDYHMPDLDGLETIKKIREILKDTVKDQPIVLLHSSSDEKIIKICEELHVHHRLLKPLKLKDMYNVLFQVISKKPEKHGSRLIEPERIDDAIQVLIAEDNAVNMLLAKTIVRRIAPNASIFEAKNGLEALELYKNTAIDIILMDIQMPEMNGYEATKKIRLTNDQIHVPIIALTAGNVKGEKEKCFAAGMDDFISKPVVAHTIALSLKKWLKNPKENPHSNLPVSTSEDPDYHFNIELLKEYVGDDARVLTKVLSLLRTELMNFSKEFKEHVLNKDLAKIQELGHKMYDTSIVSGLTGLAVIAKKIGSLTTYNDAEINSLLSSTSQEIKTAISLIIK</sequence>
<dbReference type="InterPro" id="IPR003594">
    <property type="entry name" value="HATPase_dom"/>
</dbReference>
<dbReference type="SMART" id="SM00387">
    <property type="entry name" value="HATPase_c"/>
    <property type="match status" value="1"/>
</dbReference>
<dbReference type="InterPro" id="IPR013767">
    <property type="entry name" value="PAS_fold"/>
</dbReference>
<keyword evidence="7" id="KW-0812">Transmembrane</keyword>
<dbReference type="GO" id="GO:0005886">
    <property type="term" value="C:plasma membrane"/>
    <property type="evidence" value="ECO:0007669"/>
    <property type="project" value="UniProtKB-SubCell"/>
</dbReference>
<dbReference type="SMART" id="SM00091">
    <property type="entry name" value="PAS"/>
    <property type="match status" value="2"/>
</dbReference>
<dbReference type="Gene3D" id="3.40.50.2300">
    <property type="match status" value="2"/>
</dbReference>
<dbReference type="SUPFAM" id="SSF47226">
    <property type="entry name" value="Histidine-containing phosphotransfer domain, HPT domain"/>
    <property type="match status" value="1"/>
</dbReference>
<keyword evidence="4" id="KW-1003">Cell membrane</keyword>
<name>A0A1W2ET47_9SPHI</name>
<evidence type="ECO:0000256" key="13">
    <source>
        <dbReference type="ARBA" id="ARBA00023136"/>
    </source>
</evidence>
<dbReference type="SUPFAM" id="SSF52172">
    <property type="entry name" value="CheY-like"/>
    <property type="match status" value="2"/>
</dbReference>
<evidence type="ECO:0000259" key="19">
    <source>
        <dbReference type="PROSITE" id="PS50112"/>
    </source>
</evidence>
<evidence type="ECO:0000256" key="5">
    <source>
        <dbReference type="ARBA" id="ARBA00022553"/>
    </source>
</evidence>
<feature type="modified residue" description="4-aspartylphosphate" evidence="16">
    <location>
        <position position="855"/>
    </location>
</feature>
<dbReference type="InterPro" id="IPR035965">
    <property type="entry name" value="PAS-like_dom_sf"/>
</dbReference>
<dbReference type="Gene3D" id="3.30.565.10">
    <property type="entry name" value="Histidine kinase-like ATPase, C-terminal domain"/>
    <property type="match status" value="1"/>
</dbReference>
<dbReference type="InterPro" id="IPR001789">
    <property type="entry name" value="Sig_transdc_resp-reg_receiver"/>
</dbReference>
<dbReference type="FunFam" id="1.10.287.130:FF:000002">
    <property type="entry name" value="Two-component osmosensing histidine kinase"/>
    <property type="match status" value="1"/>
</dbReference>
<dbReference type="EC" id="2.7.13.3" evidence="3"/>
<evidence type="ECO:0000259" key="17">
    <source>
        <dbReference type="PROSITE" id="PS50109"/>
    </source>
</evidence>
<dbReference type="CDD" id="cd17546">
    <property type="entry name" value="REC_hyHK_CKI1_RcsC-like"/>
    <property type="match status" value="2"/>
</dbReference>
<dbReference type="PROSITE" id="PS50110">
    <property type="entry name" value="RESPONSE_REGULATORY"/>
    <property type="match status" value="2"/>
</dbReference>
<feature type="domain" description="Response regulatory" evidence="18">
    <location>
        <begin position="946"/>
        <end position="1064"/>
    </location>
</feature>
<dbReference type="InterPro" id="IPR005467">
    <property type="entry name" value="His_kinase_dom"/>
</dbReference>
<dbReference type="InterPro" id="IPR004358">
    <property type="entry name" value="Sig_transdc_His_kin-like_C"/>
</dbReference>
<evidence type="ECO:0000256" key="6">
    <source>
        <dbReference type="ARBA" id="ARBA00022679"/>
    </source>
</evidence>
<dbReference type="Pfam" id="PF00989">
    <property type="entry name" value="PAS"/>
    <property type="match status" value="1"/>
</dbReference>
<protein>
    <recommendedName>
        <fullName evidence="15">Sensory/regulatory protein RpfC</fullName>
        <ecNumber evidence="3">2.7.13.3</ecNumber>
    </recommendedName>
</protein>